<organism evidence="1 2">
    <name type="scientific">Elysia crispata</name>
    <name type="common">lettuce slug</name>
    <dbReference type="NCBI Taxonomy" id="231223"/>
    <lineage>
        <taxon>Eukaryota</taxon>
        <taxon>Metazoa</taxon>
        <taxon>Spiralia</taxon>
        <taxon>Lophotrochozoa</taxon>
        <taxon>Mollusca</taxon>
        <taxon>Gastropoda</taxon>
        <taxon>Heterobranchia</taxon>
        <taxon>Euthyneura</taxon>
        <taxon>Panpulmonata</taxon>
        <taxon>Sacoglossa</taxon>
        <taxon>Placobranchoidea</taxon>
        <taxon>Plakobranchidae</taxon>
        <taxon>Elysia</taxon>
    </lineage>
</organism>
<comment type="caution">
    <text evidence="1">The sequence shown here is derived from an EMBL/GenBank/DDBJ whole genome shotgun (WGS) entry which is preliminary data.</text>
</comment>
<dbReference type="Proteomes" id="UP001283361">
    <property type="component" value="Unassembled WGS sequence"/>
</dbReference>
<evidence type="ECO:0000313" key="2">
    <source>
        <dbReference type="Proteomes" id="UP001283361"/>
    </source>
</evidence>
<evidence type="ECO:0000313" key="1">
    <source>
        <dbReference type="EMBL" id="KAK3729673.1"/>
    </source>
</evidence>
<gene>
    <name evidence="1" type="ORF">RRG08_051776</name>
</gene>
<proteinExistence type="predicted"/>
<reference evidence="1" key="1">
    <citation type="journal article" date="2023" name="G3 (Bethesda)">
        <title>A reference genome for the long-term kleptoplast-retaining sea slug Elysia crispata morphotype clarki.</title>
        <authorList>
            <person name="Eastman K.E."/>
            <person name="Pendleton A.L."/>
            <person name="Shaikh M.A."/>
            <person name="Suttiyut T."/>
            <person name="Ogas R."/>
            <person name="Tomko P."/>
            <person name="Gavelis G."/>
            <person name="Widhalm J.R."/>
            <person name="Wisecaver J.H."/>
        </authorList>
    </citation>
    <scope>NUCLEOTIDE SEQUENCE</scope>
    <source>
        <strain evidence="1">ECLA1</strain>
    </source>
</reference>
<protein>
    <submittedName>
        <fullName evidence="1">Uncharacterized protein</fullName>
    </submittedName>
</protein>
<dbReference type="AlphaFoldDB" id="A0AAE1CQZ5"/>
<dbReference type="Gene3D" id="2.170.300.10">
    <property type="entry name" value="Tie2 ligand-binding domain superfamily"/>
    <property type="match status" value="1"/>
</dbReference>
<name>A0AAE1CQZ5_9GAST</name>
<accession>A0AAE1CQZ5</accession>
<dbReference type="EMBL" id="JAWDGP010007125">
    <property type="protein sequence ID" value="KAK3729673.1"/>
    <property type="molecule type" value="Genomic_DNA"/>
</dbReference>
<sequence length="222" mass="24194">QCSVGWFGSYCQYQCHCAGSAPCDKHDGYCSSGCHQDWFGPACQYESIGFTLLENSTLDWLADQNDTTCNDDQETPVNFTLKTPIPLKWIRIVVSRPALLQDIQVSYYIENEGGSVECSGPKVNISSTVQDILCPTVDNVTKVTVFINEEAGRGLCSLYFSAEISVSGAGSLVIEDSVAVSHVVAPEAFTVEGAPKEVVIQKAPKTNKNKKLNKREIVVRSS</sequence>
<feature type="non-terminal residue" evidence="1">
    <location>
        <position position="1"/>
    </location>
</feature>
<keyword evidence="2" id="KW-1185">Reference proteome</keyword>